<proteinExistence type="predicted"/>
<name>X1G8U0_9ZZZZ</name>
<gene>
    <name evidence="1" type="ORF">S03H2_24385</name>
</gene>
<sequence length="31" mass="3677">ILLDRSSSLDFFYIFKKIMIKIIIGKKNFQG</sequence>
<organism evidence="1">
    <name type="scientific">marine sediment metagenome</name>
    <dbReference type="NCBI Taxonomy" id="412755"/>
    <lineage>
        <taxon>unclassified sequences</taxon>
        <taxon>metagenomes</taxon>
        <taxon>ecological metagenomes</taxon>
    </lineage>
</organism>
<evidence type="ECO:0000313" key="1">
    <source>
        <dbReference type="EMBL" id="GAH37959.1"/>
    </source>
</evidence>
<dbReference type="AlphaFoldDB" id="X1G8U0"/>
<feature type="non-terminal residue" evidence="1">
    <location>
        <position position="1"/>
    </location>
</feature>
<comment type="caution">
    <text evidence="1">The sequence shown here is derived from an EMBL/GenBank/DDBJ whole genome shotgun (WGS) entry which is preliminary data.</text>
</comment>
<dbReference type="EMBL" id="BARU01013534">
    <property type="protein sequence ID" value="GAH37959.1"/>
    <property type="molecule type" value="Genomic_DNA"/>
</dbReference>
<protein>
    <submittedName>
        <fullName evidence="1">Uncharacterized protein</fullName>
    </submittedName>
</protein>
<reference evidence="1" key="1">
    <citation type="journal article" date="2014" name="Front. Microbiol.">
        <title>High frequency of phylogenetically diverse reductive dehalogenase-homologous genes in deep subseafloor sedimentary metagenomes.</title>
        <authorList>
            <person name="Kawai M."/>
            <person name="Futagami T."/>
            <person name="Toyoda A."/>
            <person name="Takaki Y."/>
            <person name="Nishi S."/>
            <person name="Hori S."/>
            <person name="Arai W."/>
            <person name="Tsubouchi T."/>
            <person name="Morono Y."/>
            <person name="Uchiyama I."/>
            <person name="Ito T."/>
            <person name="Fujiyama A."/>
            <person name="Inagaki F."/>
            <person name="Takami H."/>
        </authorList>
    </citation>
    <scope>NUCLEOTIDE SEQUENCE</scope>
    <source>
        <strain evidence="1">Expedition CK06-06</strain>
    </source>
</reference>
<accession>X1G8U0</accession>